<dbReference type="GO" id="GO:0004392">
    <property type="term" value="F:heme oxygenase (decyclizing) activity"/>
    <property type="evidence" value="ECO:0007669"/>
    <property type="project" value="InterPro"/>
</dbReference>
<dbReference type="HOGENOM" id="CLU_085041_0_0_0"/>
<dbReference type="Pfam" id="PF01126">
    <property type="entry name" value="Heme_oxygenase"/>
    <property type="match status" value="1"/>
</dbReference>
<reference evidence="1 2" key="1">
    <citation type="submission" date="2006-02" db="EMBL/GenBank/DDBJ databases">
        <authorList>
            <person name="Amann R."/>
            <person name="Ferriera S."/>
            <person name="Johnson J."/>
            <person name="Kravitz S."/>
            <person name="Halpern A."/>
            <person name="Remington K."/>
            <person name="Beeson K."/>
            <person name="Tran B."/>
            <person name="Rogers Y.-H."/>
            <person name="Friedman R."/>
            <person name="Venter J.C."/>
        </authorList>
    </citation>
    <scope>NUCLEOTIDE SEQUENCE [LARGE SCALE GENOMIC DNA]</scope>
    <source>
        <strain evidence="1 2">DSM 3645</strain>
    </source>
</reference>
<dbReference type="SUPFAM" id="SSF48613">
    <property type="entry name" value="Heme oxygenase-like"/>
    <property type="match status" value="1"/>
</dbReference>
<sequence>MGIEKMPPTDPKMLRPREILRSRTQQLHQNTESQLHWDQVFSSRSAYQRFLLAMLRITIPADEAINRQLSNQEPSWLADRRTSAWLVDDFRKIEDGAVSLDDTENVADFDFVDSLAQAAGVAYVLEGSAMGGAILARSLEERLHITADSGGKYLHGYGKQTGAHWGAVTSWLDAVLTEPAMIDNAVDAAAQTFSIFGQQLHEFRS</sequence>
<accession>A4A1X5</accession>
<dbReference type="GO" id="GO:0006788">
    <property type="term" value="P:heme oxidation"/>
    <property type="evidence" value="ECO:0007669"/>
    <property type="project" value="InterPro"/>
</dbReference>
<evidence type="ECO:0000313" key="2">
    <source>
        <dbReference type="Proteomes" id="UP000004358"/>
    </source>
</evidence>
<organism evidence="1 2">
    <name type="scientific">Blastopirellula marina DSM 3645</name>
    <dbReference type="NCBI Taxonomy" id="314230"/>
    <lineage>
        <taxon>Bacteria</taxon>
        <taxon>Pseudomonadati</taxon>
        <taxon>Planctomycetota</taxon>
        <taxon>Planctomycetia</taxon>
        <taxon>Pirellulales</taxon>
        <taxon>Pirellulaceae</taxon>
        <taxon>Blastopirellula</taxon>
    </lineage>
</organism>
<gene>
    <name evidence="1" type="ORF">DSM3645_04080</name>
</gene>
<protein>
    <submittedName>
        <fullName evidence="1">Bacteriophytochrome heme oxygenase BphO</fullName>
    </submittedName>
</protein>
<dbReference type="InterPro" id="IPR016084">
    <property type="entry name" value="Haem_Oase-like_multi-hlx"/>
</dbReference>
<name>A4A1X5_9BACT</name>
<dbReference type="OrthoDB" id="114943at2"/>
<proteinExistence type="predicted"/>
<dbReference type="EMBL" id="AANZ01000039">
    <property type="protein sequence ID" value="EAQ77209.1"/>
    <property type="molecule type" value="Genomic_DNA"/>
</dbReference>
<dbReference type="eggNOG" id="COG3230">
    <property type="taxonomic scope" value="Bacteria"/>
</dbReference>
<dbReference type="Gene3D" id="1.20.910.10">
    <property type="entry name" value="Heme oxygenase-like"/>
    <property type="match status" value="1"/>
</dbReference>
<comment type="caution">
    <text evidence="1">The sequence shown here is derived from an EMBL/GenBank/DDBJ whole genome shotgun (WGS) entry which is preliminary data.</text>
</comment>
<dbReference type="AlphaFoldDB" id="A4A1X5"/>
<evidence type="ECO:0000313" key="1">
    <source>
        <dbReference type="EMBL" id="EAQ77209.1"/>
    </source>
</evidence>
<dbReference type="CDD" id="cd19166">
    <property type="entry name" value="HemeO-bac"/>
    <property type="match status" value="1"/>
</dbReference>
<dbReference type="STRING" id="314230.DSM3645_04080"/>
<dbReference type="InterPro" id="IPR016053">
    <property type="entry name" value="Haem_Oase-like"/>
</dbReference>
<dbReference type="Proteomes" id="UP000004358">
    <property type="component" value="Unassembled WGS sequence"/>
</dbReference>